<dbReference type="GO" id="GO:0005737">
    <property type="term" value="C:cytoplasm"/>
    <property type="evidence" value="ECO:0007669"/>
    <property type="project" value="TreeGrafter"/>
</dbReference>
<keyword evidence="2" id="KW-0285">Flavoprotein</keyword>
<dbReference type="EMBL" id="JAGMWT010000010">
    <property type="protein sequence ID" value="KAH7121060.1"/>
    <property type="molecule type" value="Genomic_DNA"/>
</dbReference>
<comment type="caution">
    <text evidence="6">The sequence shown here is derived from an EMBL/GenBank/DDBJ whole genome shotgun (WGS) entry which is preliminary data.</text>
</comment>
<name>A0A9P9DKB7_9PLEO</name>
<dbReference type="PANTHER" id="PTHR43735:SF3">
    <property type="entry name" value="FERROPTOSIS SUPPRESSOR PROTEIN 1"/>
    <property type="match status" value="1"/>
</dbReference>
<evidence type="ECO:0000259" key="5">
    <source>
        <dbReference type="Pfam" id="PF07992"/>
    </source>
</evidence>
<keyword evidence="4" id="KW-0560">Oxidoreductase</keyword>
<sequence>MTATQSSSDNSKKTIIILGASYAGISTAHYILKHVVPKFPTPSSYQVVLVSPSEHAMCRPACPRALISNNFFDQDRLFVSVAEQFSHYPSSSFQFLHGAAIGLDEQSRTVSVQLAKAGNSDGLSAGKKVLGFHTLVIATGASTPSPLHGLNASDRSTLQSHWSSFRKALPNTKTIVITGGGPSGVETAGELGEYLNGRQSGWFLSAPPIPKVKITLVCAGPQILPALRPGLASKAENMLAHVGVTVLKNTRVVSVSQSSPSIKTGLDDSIDVTSPTRVKLNNNTVLEVDLYIPATGTQANTSFIPAHLLANNGRVNANPQTFRLENTVERIYSIGDCSAAFTRPSIHNILSAIPILCSNIQRDLLIAENGGDASASHIKDQLFQEDMREMQLVPIGRSGGVGAAMGWALPGWLVWLIKGRDYWVWTTGRLWSGRQWA</sequence>
<dbReference type="Pfam" id="PF07992">
    <property type="entry name" value="Pyr_redox_2"/>
    <property type="match status" value="1"/>
</dbReference>
<evidence type="ECO:0000313" key="6">
    <source>
        <dbReference type="EMBL" id="KAH7121060.1"/>
    </source>
</evidence>
<dbReference type="GO" id="GO:0004174">
    <property type="term" value="F:electron-transferring-flavoprotein dehydrogenase activity"/>
    <property type="evidence" value="ECO:0007669"/>
    <property type="project" value="TreeGrafter"/>
</dbReference>
<protein>
    <recommendedName>
        <fullName evidence="5">FAD/NAD(P)-binding domain-containing protein</fullName>
    </recommendedName>
</protein>
<dbReference type="SUPFAM" id="SSF51905">
    <property type="entry name" value="FAD/NAD(P)-binding domain"/>
    <property type="match status" value="1"/>
</dbReference>
<dbReference type="Gene3D" id="3.50.50.100">
    <property type="match status" value="1"/>
</dbReference>
<keyword evidence="7" id="KW-1185">Reference proteome</keyword>
<evidence type="ECO:0000256" key="3">
    <source>
        <dbReference type="ARBA" id="ARBA00022827"/>
    </source>
</evidence>
<dbReference type="InterPro" id="IPR023753">
    <property type="entry name" value="FAD/NAD-binding_dom"/>
</dbReference>
<reference evidence="6" key="1">
    <citation type="journal article" date="2021" name="Nat. Commun.">
        <title>Genetic determinants of endophytism in the Arabidopsis root mycobiome.</title>
        <authorList>
            <person name="Mesny F."/>
            <person name="Miyauchi S."/>
            <person name="Thiergart T."/>
            <person name="Pickel B."/>
            <person name="Atanasova L."/>
            <person name="Karlsson M."/>
            <person name="Huettel B."/>
            <person name="Barry K.W."/>
            <person name="Haridas S."/>
            <person name="Chen C."/>
            <person name="Bauer D."/>
            <person name="Andreopoulos W."/>
            <person name="Pangilinan J."/>
            <person name="LaButti K."/>
            <person name="Riley R."/>
            <person name="Lipzen A."/>
            <person name="Clum A."/>
            <person name="Drula E."/>
            <person name="Henrissat B."/>
            <person name="Kohler A."/>
            <person name="Grigoriev I.V."/>
            <person name="Martin F.M."/>
            <person name="Hacquard S."/>
        </authorList>
    </citation>
    <scope>NUCLEOTIDE SEQUENCE</scope>
    <source>
        <strain evidence="6">MPI-CAGE-CH-0243</strain>
    </source>
</reference>
<evidence type="ECO:0000256" key="4">
    <source>
        <dbReference type="ARBA" id="ARBA00023002"/>
    </source>
</evidence>
<dbReference type="PRINTS" id="PR00469">
    <property type="entry name" value="PNDRDTASEII"/>
</dbReference>
<organism evidence="6 7">
    <name type="scientific">Dendryphion nanum</name>
    <dbReference type="NCBI Taxonomy" id="256645"/>
    <lineage>
        <taxon>Eukaryota</taxon>
        <taxon>Fungi</taxon>
        <taxon>Dikarya</taxon>
        <taxon>Ascomycota</taxon>
        <taxon>Pezizomycotina</taxon>
        <taxon>Dothideomycetes</taxon>
        <taxon>Pleosporomycetidae</taxon>
        <taxon>Pleosporales</taxon>
        <taxon>Torulaceae</taxon>
        <taxon>Dendryphion</taxon>
    </lineage>
</organism>
<evidence type="ECO:0000256" key="2">
    <source>
        <dbReference type="ARBA" id="ARBA00022630"/>
    </source>
</evidence>
<proteinExistence type="inferred from homology"/>
<dbReference type="Proteomes" id="UP000700596">
    <property type="component" value="Unassembled WGS sequence"/>
</dbReference>
<feature type="domain" description="FAD/NAD(P)-binding" evidence="5">
    <location>
        <begin position="14"/>
        <end position="343"/>
    </location>
</feature>
<evidence type="ECO:0000256" key="1">
    <source>
        <dbReference type="ARBA" id="ARBA00006442"/>
    </source>
</evidence>
<evidence type="ECO:0000313" key="7">
    <source>
        <dbReference type="Proteomes" id="UP000700596"/>
    </source>
</evidence>
<dbReference type="PRINTS" id="PR00368">
    <property type="entry name" value="FADPNR"/>
</dbReference>
<accession>A0A9P9DKB7</accession>
<dbReference type="PANTHER" id="PTHR43735">
    <property type="entry name" value="APOPTOSIS-INDUCING FACTOR 1"/>
    <property type="match status" value="1"/>
</dbReference>
<comment type="similarity">
    <text evidence="1">Belongs to the FAD-dependent oxidoreductase family.</text>
</comment>
<gene>
    <name evidence="6" type="ORF">B0J11DRAFT_56015</name>
</gene>
<dbReference type="GO" id="GO:0050660">
    <property type="term" value="F:flavin adenine dinucleotide binding"/>
    <property type="evidence" value="ECO:0007669"/>
    <property type="project" value="TreeGrafter"/>
</dbReference>
<dbReference type="AlphaFoldDB" id="A0A9P9DKB7"/>
<keyword evidence="3" id="KW-0274">FAD</keyword>
<dbReference type="OrthoDB" id="202203at2759"/>
<dbReference type="InterPro" id="IPR036188">
    <property type="entry name" value="FAD/NAD-bd_sf"/>
</dbReference>